<gene>
    <name evidence="2" type="ORF">KEC57_12990</name>
</gene>
<dbReference type="Pfam" id="PF03837">
    <property type="entry name" value="RecT"/>
    <property type="match status" value="1"/>
</dbReference>
<keyword evidence="3" id="KW-1185">Reference proteome</keyword>
<sequence>MTDLSMAAVQAKKNPTMKDLVEAQLPAIERQLGGAMNSEAFVRAVLSEIGKSPDLMAADPKTLLGGVMLAAQLRLEIGSGLGEFYLTPRKDHGRQICLPIIGYQGFIKLALRSEFVMNVQAFLVREGDQFSYGANAERGMFYDWTPQDFEEKRPWIGVVATAKMRAGGTTWVYLTRTQVMDRRPSYWNSTPWKTNEDEMVKKTAVRALAKYLPKSTDLGRALEADEQKVQQLRGLDEVEVTRLDDNPETLVVQEDSGNPLGRTPEEIAEDEARR</sequence>
<comment type="caution">
    <text evidence="2">The sequence shown here is derived from an EMBL/GenBank/DDBJ whole genome shotgun (WGS) entry which is preliminary data.</text>
</comment>
<dbReference type="InterPro" id="IPR018330">
    <property type="entry name" value="RecT_fam"/>
</dbReference>
<reference evidence="2" key="1">
    <citation type="submission" date="2021-04" db="EMBL/GenBank/DDBJ databases">
        <title>Microbacterium tenobrionis sp. nov. and Microbacterium allomyrinae sp. nov., isolated from larvae of Tenobrio molitor and Allomyrina dichotoma, respectively.</title>
        <authorList>
            <person name="Lee S.D."/>
        </authorList>
    </citation>
    <scope>NUCLEOTIDE SEQUENCE</scope>
    <source>
        <strain evidence="2">BWT-G7</strain>
    </source>
</reference>
<dbReference type="RefSeq" id="WP_229385066.1">
    <property type="nucleotide sequence ID" value="NZ_JAGTTN010000004.1"/>
</dbReference>
<dbReference type="AlphaFoldDB" id="A0A9X1LWU5"/>
<dbReference type="EMBL" id="JAGTTN010000004">
    <property type="protein sequence ID" value="MCC2033098.1"/>
    <property type="molecule type" value="Genomic_DNA"/>
</dbReference>
<dbReference type="GO" id="GO:0003677">
    <property type="term" value="F:DNA binding"/>
    <property type="evidence" value="ECO:0007669"/>
    <property type="project" value="InterPro"/>
</dbReference>
<organism evidence="2 3">
    <name type="scientific">Microbacterium allomyrinae</name>
    <dbReference type="NCBI Taxonomy" id="2830666"/>
    <lineage>
        <taxon>Bacteria</taxon>
        <taxon>Bacillati</taxon>
        <taxon>Actinomycetota</taxon>
        <taxon>Actinomycetes</taxon>
        <taxon>Micrococcales</taxon>
        <taxon>Microbacteriaceae</taxon>
        <taxon>Microbacterium</taxon>
    </lineage>
</organism>
<feature type="region of interest" description="Disordered" evidence="1">
    <location>
        <begin position="243"/>
        <end position="274"/>
    </location>
</feature>
<evidence type="ECO:0000256" key="1">
    <source>
        <dbReference type="SAM" id="MobiDB-lite"/>
    </source>
</evidence>
<evidence type="ECO:0000313" key="3">
    <source>
        <dbReference type="Proteomes" id="UP001139354"/>
    </source>
</evidence>
<protein>
    <submittedName>
        <fullName evidence="2">Recombinase RecT</fullName>
    </submittedName>
</protein>
<dbReference type="Proteomes" id="UP001139354">
    <property type="component" value="Unassembled WGS sequence"/>
</dbReference>
<name>A0A9X1LWU5_9MICO</name>
<accession>A0A9X1LWU5</accession>
<proteinExistence type="predicted"/>
<dbReference type="NCBIfam" id="TIGR00616">
    <property type="entry name" value="rect"/>
    <property type="match status" value="1"/>
</dbReference>
<evidence type="ECO:0000313" key="2">
    <source>
        <dbReference type="EMBL" id="MCC2033098.1"/>
    </source>
</evidence>
<dbReference type="InterPro" id="IPR004590">
    <property type="entry name" value="ssDNA_annealing_RecT"/>
</dbReference>
<dbReference type="GO" id="GO:0006259">
    <property type="term" value="P:DNA metabolic process"/>
    <property type="evidence" value="ECO:0007669"/>
    <property type="project" value="InterPro"/>
</dbReference>